<dbReference type="RefSeq" id="WP_301813930.1">
    <property type="nucleotide sequence ID" value="NZ_JAUJZH010000024.1"/>
</dbReference>
<dbReference type="InterPro" id="IPR000873">
    <property type="entry name" value="AMP-dep_synth/lig_dom"/>
</dbReference>
<dbReference type="CDD" id="cd05936">
    <property type="entry name" value="FC-FACS_FadD_like"/>
    <property type="match status" value="1"/>
</dbReference>
<organism evidence="10 11">
    <name type="scientific">Variovorax ginsengisoli</name>
    <dbReference type="NCBI Taxonomy" id="363844"/>
    <lineage>
        <taxon>Bacteria</taxon>
        <taxon>Pseudomonadati</taxon>
        <taxon>Pseudomonadota</taxon>
        <taxon>Betaproteobacteria</taxon>
        <taxon>Burkholderiales</taxon>
        <taxon>Comamonadaceae</taxon>
        <taxon>Variovorax</taxon>
    </lineage>
</organism>
<gene>
    <name evidence="10" type="ORF">Q2T77_27555</name>
</gene>
<dbReference type="Pfam" id="PF00501">
    <property type="entry name" value="AMP-binding"/>
    <property type="match status" value="1"/>
</dbReference>
<dbReference type="EC" id="6.2.1.3" evidence="5"/>
<dbReference type="EMBL" id="JAUKVY010000024">
    <property type="protein sequence ID" value="MDO1536049.1"/>
    <property type="molecule type" value="Genomic_DNA"/>
</dbReference>
<dbReference type="Pfam" id="PF13193">
    <property type="entry name" value="AMP-binding_C"/>
    <property type="match status" value="1"/>
</dbReference>
<dbReference type="InterPro" id="IPR020845">
    <property type="entry name" value="AMP-binding_CS"/>
</dbReference>
<feature type="domain" description="AMP-dependent synthetase/ligase" evidence="8">
    <location>
        <begin position="31"/>
        <end position="404"/>
    </location>
</feature>
<comment type="subcellular location">
    <subcellularLocation>
        <location evidence="1">Membrane</location>
        <topology evidence="1">Peripheral membrane protein</topology>
    </subcellularLocation>
</comment>
<sequence length="538" mass="56772">MEPRRWHAAYPPGLANEIDLPPGETLAAMLDRAIASFAERIAVTAGDEALTYAELGRLSTRLAAHFAEAGLRQGDRVALMLPNGLAFPIAMTAILRSGLVGVPVNPLYTPRELAHQLADAGVRCIVLAEALREALEGVILEAGVEQILTAPAAGLLAAIAADEGAASDPAPRMTLVTAIARAGALPMPVVRIAPADAAFLQYTGGTTGLSKGAVLTHRSVGAGVLQSLSWIRLAIDTRAWSMVAPLPLYHIYPLQMSLITFQLGGVMRLIANPRDPGAVIAEMKRAPFLVFIGVNTLFNALVNAPALSSVDFSGTGLVIGAGASIQQAVSQRWHAAGGPPITEAYGLTETSPAATFNPPGRNGSIGIPVPSTDARIVDDDGRPVPDGTPGELWLKGPQLFAGYWQREEDTRKALTEDGFFRTGDVVVADASGAMTIVDRKKDMILVSGFNVYPNEIEAVVAMHEGVVECACIGQPDARSGEAPHLFVVRRSAALTAGEVEAHCRANLAGYKVPRQISFLEALPKSTVGKILRRELRQP</sequence>
<evidence type="ECO:0000313" key="10">
    <source>
        <dbReference type="EMBL" id="MDO1536049.1"/>
    </source>
</evidence>
<dbReference type="InterPro" id="IPR050237">
    <property type="entry name" value="ATP-dep_AMP-bd_enzyme"/>
</dbReference>
<keyword evidence="11" id="KW-1185">Reference proteome</keyword>
<dbReference type="InterPro" id="IPR042099">
    <property type="entry name" value="ANL_N_sf"/>
</dbReference>
<comment type="caution">
    <text evidence="10">The sequence shown here is derived from an EMBL/GenBank/DDBJ whole genome shotgun (WGS) entry which is preliminary data.</text>
</comment>
<accession>A0ABT8SAW3</accession>
<evidence type="ECO:0000256" key="3">
    <source>
        <dbReference type="ARBA" id="ARBA00022598"/>
    </source>
</evidence>
<dbReference type="Gene3D" id="3.30.300.30">
    <property type="match status" value="1"/>
</dbReference>
<evidence type="ECO:0000259" key="9">
    <source>
        <dbReference type="Pfam" id="PF13193"/>
    </source>
</evidence>
<dbReference type="PROSITE" id="PS00455">
    <property type="entry name" value="AMP_BINDING"/>
    <property type="match status" value="1"/>
</dbReference>
<dbReference type="PANTHER" id="PTHR43767:SF8">
    <property type="entry name" value="LONG-CHAIN-FATTY-ACID--COA LIGASE"/>
    <property type="match status" value="1"/>
</dbReference>
<dbReference type="InterPro" id="IPR025110">
    <property type="entry name" value="AMP-bd_C"/>
</dbReference>
<evidence type="ECO:0000256" key="2">
    <source>
        <dbReference type="ARBA" id="ARBA00005005"/>
    </source>
</evidence>
<evidence type="ECO:0000259" key="8">
    <source>
        <dbReference type="Pfam" id="PF00501"/>
    </source>
</evidence>
<evidence type="ECO:0000313" key="11">
    <source>
        <dbReference type="Proteomes" id="UP001169027"/>
    </source>
</evidence>
<evidence type="ECO:0000256" key="5">
    <source>
        <dbReference type="ARBA" id="ARBA00026121"/>
    </source>
</evidence>
<comment type="pathway">
    <text evidence="2">Lipid metabolism; fatty acid beta-oxidation.</text>
</comment>
<dbReference type="InterPro" id="IPR045851">
    <property type="entry name" value="AMP-bd_C_sf"/>
</dbReference>
<dbReference type="Gene3D" id="3.40.50.12780">
    <property type="entry name" value="N-terminal domain of ligase-like"/>
    <property type="match status" value="1"/>
</dbReference>
<name>A0ABT8SAW3_9BURK</name>
<evidence type="ECO:0000256" key="4">
    <source>
        <dbReference type="ARBA" id="ARBA00023136"/>
    </source>
</evidence>
<evidence type="ECO:0000256" key="6">
    <source>
        <dbReference type="ARBA" id="ARBA00039545"/>
    </source>
</evidence>
<dbReference type="SUPFAM" id="SSF56801">
    <property type="entry name" value="Acetyl-CoA synthetase-like"/>
    <property type="match status" value="1"/>
</dbReference>
<keyword evidence="3" id="KW-0436">Ligase</keyword>
<evidence type="ECO:0000256" key="1">
    <source>
        <dbReference type="ARBA" id="ARBA00004170"/>
    </source>
</evidence>
<proteinExistence type="predicted"/>
<reference evidence="10" key="1">
    <citation type="submission" date="2023-06" db="EMBL/GenBank/DDBJ databases">
        <authorList>
            <person name="Jiang Y."/>
            <person name="Liu Q."/>
        </authorList>
    </citation>
    <scope>NUCLEOTIDE SEQUENCE</scope>
    <source>
        <strain evidence="10">CGMCC 1.12090</strain>
    </source>
</reference>
<dbReference type="Proteomes" id="UP001169027">
    <property type="component" value="Unassembled WGS sequence"/>
</dbReference>
<protein>
    <recommendedName>
        <fullName evidence="6">Long-chain-fatty-acid--CoA ligase</fullName>
        <ecNumber evidence="5">6.2.1.3</ecNumber>
    </recommendedName>
    <alternativeName>
        <fullName evidence="7">Long-chain acyl-CoA synthetase</fullName>
    </alternativeName>
</protein>
<keyword evidence="4" id="KW-0472">Membrane</keyword>
<feature type="domain" description="AMP-binding enzyme C-terminal" evidence="9">
    <location>
        <begin position="455"/>
        <end position="529"/>
    </location>
</feature>
<dbReference type="PANTHER" id="PTHR43767">
    <property type="entry name" value="LONG-CHAIN-FATTY-ACID--COA LIGASE"/>
    <property type="match status" value="1"/>
</dbReference>
<evidence type="ECO:0000256" key="7">
    <source>
        <dbReference type="ARBA" id="ARBA00042773"/>
    </source>
</evidence>